<reference evidence="6" key="1">
    <citation type="submission" date="2018-06" db="EMBL/GenBank/DDBJ databases">
        <authorList>
            <person name="Zhirakovskaya E."/>
        </authorList>
    </citation>
    <scope>NUCLEOTIDE SEQUENCE</scope>
</reference>
<evidence type="ECO:0000313" key="6">
    <source>
        <dbReference type="EMBL" id="VAW14151.1"/>
    </source>
</evidence>
<keyword evidence="2" id="KW-0813">Transport</keyword>
<organism evidence="6">
    <name type="scientific">hydrothermal vent metagenome</name>
    <dbReference type="NCBI Taxonomy" id="652676"/>
    <lineage>
        <taxon>unclassified sequences</taxon>
        <taxon>metagenomes</taxon>
        <taxon>ecological metagenomes</taxon>
    </lineage>
</organism>
<sequence length="61" mass="6185">MTGPLLEAKGLTKTYGALRANEDIDIALTEGQIHGVIGPNGAGKTTLIGLLAGDIAPDRGK</sequence>
<name>A0A3B0T5W6_9ZZZZ</name>
<dbReference type="InterPro" id="IPR003439">
    <property type="entry name" value="ABC_transporter-like_ATP-bd"/>
</dbReference>
<dbReference type="PANTHER" id="PTHR42711:SF5">
    <property type="entry name" value="ABC TRANSPORTER ATP-BINDING PROTEIN NATA"/>
    <property type="match status" value="1"/>
</dbReference>
<dbReference type="Pfam" id="PF00005">
    <property type="entry name" value="ABC_tran"/>
    <property type="match status" value="1"/>
</dbReference>
<dbReference type="InterPro" id="IPR027417">
    <property type="entry name" value="P-loop_NTPase"/>
</dbReference>
<proteinExistence type="inferred from homology"/>
<dbReference type="Gene3D" id="3.40.50.300">
    <property type="entry name" value="P-loop containing nucleotide triphosphate hydrolases"/>
    <property type="match status" value="1"/>
</dbReference>
<keyword evidence="3" id="KW-0547">Nucleotide-binding</keyword>
<dbReference type="EMBL" id="UOEM01000071">
    <property type="protein sequence ID" value="VAW14151.1"/>
    <property type="molecule type" value="Genomic_DNA"/>
</dbReference>
<comment type="similarity">
    <text evidence="1">Belongs to the ABC transporter superfamily.</text>
</comment>
<evidence type="ECO:0000256" key="2">
    <source>
        <dbReference type="ARBA" id="ARBA00022448"/>
    </source>
</evidence>
<evidence type="ECO:0000256" key="4">
    <source>
        <dbReference type="ARBA" id="ARBA00022840"/>
    </source>
</evidence>
<evidence type="ECO:0000259" key="5">
    <source>
        <dbReference type="Pfam" id="PF00005"/>
    </source>
</evidence>
<evidence type="ECO:0000256" key="1">
    <source>
        <dbReference type="ARBA" id="ARBA00005417"/>
    </source>
</evidence>
<keyword evidence="4" id="KW-0067">ATP-binding</keyword>
<gene>
    <name evidence="6" type="ORF">MNBD_ALPHA09-458</name>
</gene>
<accession>A0A3B0T5W6</accession>
<dbReference type="SUPFAM" id="SSF52540">
    <property type="entry name" value="P-loop containing nucleoside triphosphate hydrolases"/>
    <property type="match status" value="1"/>
</dbReference>
<dbReference type="GO" id="GO:0005524">
    <property type="term" value="F:ATP binding"/>
    <property type="evidence" value="ECO:0007669"/>
    <property type="project" value="UniProtKB-KW"/>
</dbReference>
<dbReference type="AlphaFoldDB" id="A0A3B0T5W6"/>
<evidence type="ECO:0000256" key="3">
    <source>
        <dbReference type="ARBA" id="ARBA00022741"/>
    </source>
</evidence>
<feature type="domain" description="ABC transporter" evidence="5">
    <location>
        <begin position="23"/>
        <end position="61"/>
    </location>
</feature>
<dbReference type="InterPro" id="IPR050763">
    <property type="entry name" value="ABC_transporter_ATP-binding"/>
</dbReference>
<dbReference type="GO" id="GO:0016887">
    <property type="term" value="F:ATP hydrolysis activity"/>
    <property type="evidence" value="ECO:0007669"/>
    <property type="project" value="InterPro"/>
</dbReference>
<feature type="non-terminal residue" evidence="6">
    <location>
        <position position="61"/>
    </location>
</feature>
<dbReference type="PANTHER" id="PTHR42711">
    <property type="entry name" value="ABC TRANSPORTER ATP-BINDING PROTEIN"/>
    <property type="match status" value="1"/>
</dbReference>
<protein>
    <recommendedName>
        <fullName evidence="5">ABC transporter domain-containing protein</fullName>
    </recommendedName>
</protein>